<dbReference type="InterPro" id="IPR011989">
    <property type="entry name" value="ARM-like"/>
</dbReference>
<feature type="domain" description="Exportin-2 central" evidence="2">
    <location>
        <begin position="1"/>
        <end position="264"/>
    </location>
</feature>
<dbReference type="AlphaFoldDB" id="A0A8J5GFV3"/>
<evidence type="ECO:0000313" key="4">
    <source>
        <dbReference type="Proteomes" id="UP000734854"/>
    </source>
</evidence>
<feature type="domain" description="Exportin-2 C-terminal" evidence="1">
    <location>
        <begin position="470"/>
        <end position="607"/>
    </location>
</feature>
<sequence length="618" mass="69674">MNEWMSEFLAFLGTSYSPAVEAEGTLDALRASICENLQLYMEENEEDFKSCLGKFALTVCQLLMTSGSSLSRDQLTVTAIKFRTTGSTSVHHTLFGSPNFLQGICSSIIFPNIRLQEEDEELFDVNYIEYIRRDVEGSDIDTRRRIACELLKGVALNYREQVTTITSMQIHEMLKLYATNPIKNWKDKDSEIYLVVALAPKAGSSAGYLVDVESFFTSIIVSELQEQDINASPMLKAGALKFFTVFREKIPKSAVITLLPHLASASDINPFLPLVMTNLFSALQLLESQENSFIMKCIMRVLGRCNVSSKVAKHCIDRLARVLSEVCKNPRNPTFNHYLLESITALIGMSCEKDQFLICVFESHLFPVFQKILVDDVAEFWPYALQIFAQLVDKIPNELMTEGRLLEVIVRSRRLLLVSRTEELEFYVLSTVVENLSCEIIVPHLTNIWSVIFSLLKVRHVVKSVNSFVILQAFWIPNLKLISGAIERKLASVTATRLICESSVLSDDKYSELWGRMLDSIISLLAQPEQYFEQENGKPELPETLGYSAAFTRLHYGGKKEADRLKEIWDPKGFFVTSISRLSSSSPGGYGPVIHKYVDATNQAALLHLCTTYNCAIV</sequence>
<dbReference type="GO" id="GO:0006606">
    <property type="term" value="P:protein import into nucleus"/>
    <property type="evidence" value="ECO:0007669"/>
    <property type="project" value="TreeGrafter"/>
</dbReference>
<dbReference type="Pfam" id="PF03378">
    <property type="entry name" value="CAS_CSE1"/>
    <property type="match status" value="1"/>
</dbReference>
<proteinExistence type="predicted"/>
<dbReference type="GO" id="GO:0005635">
    <property type="term" value="C:nuclear envelope"/>
    <property type="evidence" value="ECO:0007669"/>
    <property type="project" value="TreeGrafter"/>
</dbReference>
<dbReference type="GO" id="GO:0005829">
    <property type="term" value="C:cytosol"/>
    <property type="evidence" value="ECO:0007669"/>
    <property type="project" value="TreeGrafter"/>
</dbReference>
<comment type="caution">
    <text evidence="3">The sequence shown here is derived from an EMBL/GenBank/DDBJ whole genome shotgun (WGS) entry which is preliminary data.</text>
</comment>
<dbReference type="InterPro" id="IPR016024">
    <property type="entry name" value="ARM-type_fold"/>
</dbReference>
<accession>A0A8J5GFV3</accession>
<gene>
    <name evidence="3" type="ORF">ZIOFF_037373</name>
</gene>
<dbReference type="Gene3D" id="1.25.10.10">
    <property type="entry name" value="Leucine-rich Repeat Variant"/>
    <property type="match status" value="1"/>
</dbReference>
<keyword evidence="4" id="KW-1185">Reference proteome</keyword>
<dbReference type="GO" id="GO:0006611">
    <property type="term" value="P:protein export from nucleus"/>
    <property type="evidence" value="ECO:0007669"/>
    <property type="project" value="TreeGrafter"/>
</dbReference>
<reference evidence="3 4" key="1">
    <citation type="submission" date="2020-08" db="EMBL/GenBank/DDBJ databases">
        <title>Plant Genome Project.</title>
        <authorList>
            <person name="Zhang R.-G."/>
        </authorList>
    </citation>
    <scope>NUCLEOTIDE SEQUENCE [LARGE SCALE GENOMIC DNA]</scope>
    <source>
        <tissue evidence="3">Rhizome</tissue>
    </source>
</reference>
<dbReference type="PANTHER" id="PTHR10997:SF8">
    <property type="entry name" value="EXPORTIN-2"/>
    <property type="match status" value="1"/>
</dbReference>
<dbReference type="PANTHER" id="PTHR10997">
    <property type="entry name" value="IMPORTIN-7, 8, 11"/>
    <property type="match status" value="1"/>
</dbReference>
<dbReference type="GO" id="GO:0005049">
    <property type="term" value="F:nuclear export signal receptor activity"/>
    <property type="evidence" value="ECO:0007669"/>
    <property type="project" value="TreeGrafter"/>
</dbReference>
<dbReference type="GO" id="GO:0031267">
    <property type="term" value="F:small GTPase binding"/>
    <property type="evidence" value="ECO:0007669"/>
    <property type="project" value="InterPro"/>
</dbReference>
<evidence type="ECO:0000313" key="3">
    <source>
        <dbReference type="EMBL" id="KAG6505025.1"/>
    </source>
</evidence>
<dbReference type="Proteomes" id="UP000734854">
    <property type="component" value="Unassembled WGS sequence"/>
</dbReference>
<name>A0A8J5GFV3_ZINOF</name>
<dbReference type="InterPro" id="IPR005043">
    <property type="entry name" value="XPO2_C"/>
</dbReference>
<protein>
    <submittedName>
        <fullName evidence="3">Uncharacterized protein</fullName>
    </submittedName>
</protein>
<organism evidence="3 4">
    <name type="scientific">Zingiber officinale</name>
    <name type="common">Ginger</name>
    <name type="synonym">Amomum zingiber</name>
    <dbReference type="NCBI Taxonomy" id="94328"/>
    <lineage>
        <taxon>Eukaryota</taxon>
        <taxon>Viridiplantae</taxon>
        <taxon>Streptophyta</taxon>
        <taxon>Embryophyta</taxon>
        <taxon>Tracheophyta</taxon>
        <taxon>Spermatophyta</taxon>
        <taxon>Magnoliopsida</taxon>
        <taxon>Liliopsida</taxon>
        <taxon>Zingiberales</taxon>
        <taxon>Zingiberaceae</taxon>
        <taxon>Zingiber</taxon>
    </lineage>
</organism>
<evidence type="ECO:0000259" key="1">
    <source>
        <dbReference type="Pfam" id="PF03378"/>
    </source>
</evidence>
<dbReference type="EMBL" id="JACMSC010000010">
    <property type="protein sequence ID" value="KAG6505025.1"/>
    <property type="molecule type" value="Genomic_DNA"/>
</dbReference>
<evidence type="ECO:0000259" key="2">
    <source>
        <dbReference type="Pfam" id="PF08506"/>
    </source>
</evidence>
<dbReference type="SUPFAM" id="SSF48371">
    <property type="entry name" value="ARM repeat"/>
    <property type="match status" value="1"/>
</dbReference>
<dbReference type="Pfam" id="PF08506">
    <property type="entry name" value="Cse1"/>
    <property type="match status" value="1"/>
</dbReference>
<dbReference type="InterPro" id="IPR013713">
    <property type="entry name" value="XPO2_central"/>
</dbReference>